<dbReference type="EMBL" id="NTGA01000051">
    <property type="protein sequence ID" value="PAY21756.1"/>
    <property type="molecule type" value="Genomic_DNA"/>
</dbReference>
<evidence type="ECO:0000313" key="1">
    <source>
        <dbReference type="EMBL" id="PAY21756.1"/>
    </source>
</evidence>
<organism evidence="1 2">
    <name type="scientific">Dietzia natronolimnaea</name>
    <dbReference type="NCBI Taxonomy" id="161920"/>
    <lineage>
        <taxon>Bacteria</taxon>
        <taxon>Bacillati</taxon>
        <taxon>Actinomycetota</taxon>
        <taxon>Actinomycetes</taxon>
        <taxon>Mycobacteriales</taxon>
        <taxon>Dietziaceae</taxon>
        <taxon>Dietzia</taxon>
    </lineage>
</organism>
<gene>
    <name evidence="1" type="ORF">CEY15_17210</name>
</gene>
<dbReference type="RefSeq" id="WP_095719438.1">
    <property type="nucleotide sequence ID" value="NZ_NTGA01000051.1"/>
</dbReference>
<protein>
    <submittedName>
        <fullName evidence="1">Uncharacterized protein</fullName>
    </submittedName>
</protein>
<dbReference type="Proteomes" id="UP000218810">
    <property type="component" value="Unassembled WGS sequence"/>
</dbReference>
<proteinExistence type="predicted"/>
<reference evidence="2" key="1">
    <citation type="submission" date="2017-09" db="EMBL/GenBank/DDBJ databases">
        <authorList>
            <person name="Zhang Y."/>
            <person name="Huang X."/>
            <person name="Liu J."/>
            <person name="Lu L."/>
            <person name="Peng K."/>
        </authorList>
    </citation>
    <scope>NUCLEOTIDE SEQUENCE [LARGE SCALE GENOMIC DNA]</scope>
    <source>
        <strain evidence="2">S-XJ-1</strain>
    </source>
</reference>
<accession>A0A2A2WKL5</accession>
<name>A0A2A2WKL5_9ACTN</name>
<dbReference type="AlphaFoldDB" id="A0A2A2WKL5"/>
<sequence>MSAKRLHGDKKLYRGKTNGNAVIHAAAAPIAASIASGSNSAQVNMAKSQIESKISIAKPARLTLELEIGGESLEPTL</sequence>
<comment type="caution">
    <text evidence="1">The sequence shown here is derived from an EMBL/GenBank/DDBJ whole genome shotgun (WGS) entry which is preliminary data.</text>
</comment>
<keyword evidence="2" id="KW-1185">Reference proteome</keyword>
<evidence type="ECO:0000313" key="2">
    <source>
        <dbReference type="Proteomes" id="UP000218810"/>
    </source>
</evidence>